<dbReference type="Pfam" id="PF08669">
    <property type="entry name" value="GCV_T_C"/>
    <property type="match status" value="1"/>
</dbReference>
<dbReference type="FunFam" id="3.30.70.1400:FF:000001">
    <property type="entry name" value="Aminomethyltransferase"/>
    <property type="match status" value="1"/>
</dbReference>
<dbReference type="HAMAP" id="MF_00259">
    <property type="entry name" value="GcvT"/>
    <property type="match status" value="1"/>
</dbReference>
<dbReference type="STRING" id="437022.CC99x_02070"/>
<dbReference type="AlphaFoldDB" id="A0A0Q9YAP5"/>
<dbReference type="NCBIfam" id="NF001567">
    <property type="entry name" value="PRK00389.1"/>
    <property type="match status" value="1"/>
</dbReference>
<dbReference type="FunFam" id="4.10.1250.10:FF:000001">
    <property type="entry name" value="Aminomethyltransferase"/>
    <property type="match status" value="1"/>
</dbReference>
<dbReference type="EC" id="2.1.2.10" evidence="2 7"/>
<comment type="function">
    <text evidence="7">The glycine cleavage system catalyzes the degradation of glycine.</text>
</comment>
<dbReference type="Gene3D" id="2.40.30.110">
    <property type="entry name" value="Aminomethyltransferase beta-barrel domains"/>
    <property type="match status" value="1"/>
</dbReference>
<keyword evidence="4 7" id="KW-0808">Transferase</keyword>
<sequence length="366" mass="40735">MLKKTPLYESHKALGAKMVPFAGWEMPLQYTSIVDEHVKVRQSAGIFDVSHMRAVDVEGANATQFLRTLLANDIIKLTKDGTALYGCMLNEQGCILDDLITYRISENSYRIVINAATTDKDLDWMHTQALSYQVRINPRYDLAMIAIQGPQAIEKLSTILSPQLFSQVSKLNYFSACSDEHLFIARTGYTGEAGVEILLPNEQAAAFWHKLIAQDFYPIGLGARDTLRLEAGLNLYGQDMDETVTPLTSNLAWTVDFKDSNRLFIGRSALLRQKEAGITQKLVGVVLKEKGVLRPHMCVYADKEATQQIGLLTSGSFSPTLSKGIGFAQLDAWDMPYCWIEIRGKCLEAQIIKPPFVKAGKSNIGF</sequence>
<dbReference type="Pfam" id="PF01571">
    <property type="entry name" value="GCV_T"/>
    <property type="match status" value="1"/>
</dbReference>
<gene>
    <name evidence="7 11" type="primary">gcvT</name>
    <name evidence="12" type="ORF">CC99x_011695</name>
    <name evidence="11" type="ORF">CC99x_02070</name>
</gene>
<dbReference type="SUPFAM" id="SSF103025">
    <property type="entry name" value="Folate-binding domain"/>
    <property type="match status" value="1"/>
</dbReference>
<evidence type="ECO:0000256" key="7">
    <source>
        <dbReference type="HAMAP-Rule" id="MF_00259"/>
    </source>
</evidence>
<dbReference type="OrthoDB" id="9774591at2"/>
<dbReference type="GO" id="GO:0008483">
    <property type="term" value="F:transaminase activity"/>
    <property type="evidence" value="ECO:0007669"/>
    <property type="project" value="UniProtKB-KW"/>
</dbReference>
<comment type="caution">
    <text evidence="11">The sequence shown here is derived from an EMBL/GenBank/DDBJ whole genome shotgun (WGS) entry which is preliminary data.</text>
</comment>
<dbReference type="GO" id="GO:0008168">
    <property type="term" value="F:methyltransferase activity"/>
    <property type="evidence" value="ECO:0007669"/>
    <property type="project" value="UniProtKB-KW"/>
</dbReference>
<feature type="domain" description="GCVT N-terminal" evidence="9">
    <location>
        <begin position="7"/>
        <end position="258"/>
    </location>
</feature>
<evidence type="ECO:0000256" key="5">
    <source>
        <dbReference type="ARBA" id="ARBA00031395"/>
    </source>
</evidence>
<dbReference type="PATRIC" id="fig|1590042.3.peg.2116"/>
<dbReference type="InterPro" id="IPR006223">
    <property type="entry name" value="GcvT"/>
</dbReference>
<dbReference type="EMBL" id="LKHV01000012">
    <property type="protein sequence ID" value="KRG17775.1"/>
    <property type="molecule type" value="Genomic_DNA"/>
</dbReference>
<evidence type="ECO:0000259" key="9">
    <source>
        <dbReference type="Pfam" id="PF01571"/>
    </source>
</evidence>
<reference evidence="12" key="3">
    <citation type="submission" date="2021-06" db="EMBL/GenBank/DDBJ databases">
        <title>Genomic Description and Analysis of Intracellular Bacteria, Candidatus Berkiella cookevillensis and Candidatus Berkiella aquae.</title>
        <authorList>
            <person name="Kidane D.T."/>
            <person name="Mehari Y.T."/>
            <person name="Rice F.C."/>
            <person name="Arivett B.A."/>
            <person name="Farone A.L."/>
            <person name="Berk S.G."/>
            <person name="Farone M.B."/>
        </authorList>
    </citation>
    <scope>NUCLEOTIDE SEQUENCE</scope>
    <source>
        <strain evidence="12">CC99</strain>
    </source>
</reference>
<dbReference type="GO" id="GO:0005829">
    <property type="term" value="C:cytosol"/>
    <property type="evidence" value="ECO:0007669"/>
    <property type="project" value="TreeGrafter"/>
</dbReference>
<dbReference type="Gene3D" id="4.10.1250.10">
    <property type="entry name" value="Aminomethyltransferase fragment"/>
    <property type="match status" value="1"/>
</dbReference>
<reference evidence="11" key="1">
    <citation type="submission" date="2015-09" db="EMBL/GenBank/DDBJ databases">
        <title>Draft Genome Sequences of Two Novel Amoeba-resistant Intranuclear Bacteria, Candidatus Berkiella cookevillensis and Candidatus Berkiella aquae.</title>
        <authorList>
            <person name="Mehari Y.T."/>
            <person name="Arivett B.A."/>
            <person name="Farone A.L."/>
            <person name="Gunderson J.H."/>
            <person name="Farone M.B."/>
        </authorList>
    </citation>
    <scope>NUCLEOTIDE SEQUENCE [LARGE SCALE GENOMIC DNA]</scope>
    <source>
        <strain evidence="11">CC99</strain>
    </source>
</reference>
<evidence type="ECO:0000256" key="1">
    <source>
        <dbReference type="ARBA" id="ARBA00008609"/>
    </source>
</evidence>
<dbReference type="InterPro" id="IPR013977">
    <property type="entry name" value="GcvT_C"/>
</dbReference>
<feature type="binding site" evidence="8">
    <location>
        <position position="196"/>
    </location>
    <ligand>
        <name>substrate</name>
    </ligand>
</feature>
<dbReference type="RefSeq" id="WP_057625171.1">
    <property type="nucleotide sequence ID" value="NZ_LKHV02000001.1"/>
</dbReference>
<dbReference type="GO" id="GO:0019464">
    <property type="term" value="P:glycine decarboxylation via glycine cleavage system"/>
    <property type="evidence" value="ECO:0007669"/>
    <property type="project" value="UniProtKB-UniRule"/>
</dbReference>
<dbReference type="InterPro" id="IPR028896">
    <property type="entry name" value="GcvT/YgfZ/DmdA"/>
</dbReference>
<dbReference type="Proteomes" id="UP000051494">
    <property type="component" value="Unassembled WGS sequence"/>
</dbReference>
<feature type="domain" description="Aminomethyltransferase C-terminal" evidence="10">
    <location>
        <begin position="281"/>
        <end position="358"/>
    </location>
</feature>
<comment type="catalytic activity">
    <reaction evidence="6 7">
        <text>N(6)-[(R)-S(8)-aminomethyldihydrolipoyl]-L-lysyl-[protein] + (6S)-5,6,7,8-tetrahydrofolate = N(6)-[(R)-dihydrolipoyl]-L-lysyl-[protein] + (6R)-5,10-methylene-5,6,7,8-tetrahydrofolate + NH4(+)</text>
        <dbReference type="Rhea" id="RHEA:16945"/>
        <dbReference type="Rhea" id="RHEA-COMP:10475"/>
        <dbReference type="Rhea" id="RHEA-COMP:10492"/>
        <dbReference type="ChEBI" id="CHEBI:15636"/>
        <dbReference type="ChEBI" id="CHEBI:28938"/>
        <dbReference type="ChEBI" id="CHEBI:57453"/>
        <dbReference type="ChEBI" id="CHEBI:83100"/>
        <dbReference type="ChEBI" id="CHEBI:83143"/>
        <dbReference type="EC" id="2.1.2.10"/>
    </reaction>
</comment>
<evidence type="ECO:0000256" key="3">
    <source>
        <dbReference type="ARBA" id="ARBA00022576"/>
    </source>
</evidence>
<dbReference type="Gene3D" id="3.30.70.1400">
    <property type="entry name" value="Aminomethyltransferase beta-barrel domains"/>
    <property type="match status" value="1"/>
</dbReference>
<evidence type="ECO:0000256" key="4">
    <source>
        <dbReference type="ARBA" id="ARBA00022679"/>
    </source>
</evidence>
<dbReference type="InterPro" id="IPR022903">
    <property type="entry name" value="GcvT_bac"/>
</dbReference>
<dbReference type="EMBL" id="LKHV02000001">
    <property type="protein sequence ID" value="MCS5709559.1"/>
    <property type="molecule type" value="Genomic_DNA"/>
</dbReference>
<evidence type="ECO:0000313" key="11">
    <source>
        <dbReference type="EMBL" id="KRG17775.1"/>
    </source>
</evidence>
<dbReference type="InterPro" id="IPR006222">
    <property type="entry name" value="GCVT_N"/>
</dbReference>
<keyword evidence="3 7" id="KW-0032">Aminotransferase</keyword>
<keyword evidence="13" id="KW-1185">Reference proteome</keyword>
<dbReference type="InterPro" id="IPR027266">
    <property type="entry name" value="TrmE/GcvT-like"/>
</dbReference>
<dbReference type="PANTHER" id="PTHR43757">
    <property type="entry name" value="AMINOMETHYLTRANSFERASE"/>
    <property type="match status" value="1"/>
</dbReference>
<reference evidence="12" key="2">
    <citation type="journal article" date="2016" name="Genome Announc.">
        <title>Draft Genome Sequences of Two Novel Amoeba-Resistant Intranuclear Bacteria, 'Candidatus Berkiella cookevillensis' and 'Candidatus Berkiella aquae'.</title>
        <authorList>
            <person name="Mehari Y.T."/>
            <person name="Arivett B.A."/>
            <person name="Farone A.L."/>
            <person name="Gunderson J.H."/>
            <person name="Farone M.B."/>
        </authorList>
    </citation>
    <scope>NUCLEOTIDE SEQUENCE</scope>
    <source>
        <strain evidence="12">CC99</strain>
    </source>
</reference>
<dbReference type="InterPro" id="IPR029043">
    <property type="entry name" value="GcvT/YgfZ_C"/>
</dbReference>
<keyword evidence="11" id="KW-0489">Methyltransferase</keyword>
<evidence type="ECO:0000313" key="12">
    <source>
        <dbReference type="EMBL" id="MCS5709559.1"/>
    </source>
</evidence>
<evidence type="ECO:0000256" key="6">
    <source>
        <dbReference type="ARBA" id="ARBA00047665"/>
    </source>
</evidence>
<organism evidence="11">
    <name type="scientific">Candidatus Berkiella cookevillensis</name>
    <dbReference type="NCBI Taxonomy" id="437022"/>
    <lineage>
        <taxon>Bacteria</taxon>
        <taxon>Pseudomonadati</taxon>
        <taxon>Pseudomonadota</taxon>
        <taxon>Gammaproteobacteria</taxon>
        <taxon>Candidatus Berkiellales</taxon>
        <taxon>Candidatus Berkiellaceae</taxon>
        <taxon>Candidatus Berkiella</taxon>
    </lineage>
</organism>
<dbReference type="PIRSF" id="PIRSF006487">
    <property type="entry name" value="GcvT"/>
    <property type="match status" value="1"/>
</dbReference>
<comment type="similarity">
    <text evidence="1 7">Belongs to the GcvT family.</text>
</comment>
<comment type="subunit">
    <text evidence="7">The glycine cleavage system is composed of four proteins: P, T, L and H.</text>
</comment>
<dbReference type="PANTHER" id="PTHR43757:SF2">
    <property type="entry name" value="AMINOMETHYLTRANSFERASE, MITOCHONDRIAL"/>
    <property type="match status" value="1"/>
</dbReference>
<dbReference type="SUPFAM" id="SSF101790">
    <property type="entry name" value="Aminomethyltransferase beta-barrel domain"/>
    <property type="match status" value="1"/>
</dbReference>
<accession>A0A0Q9YAP5</accession>
<dbReference type="NCBIfam" id="TIGR00528">
    <property type="entry name" value="gcvT"/>
    <property type="match status" value="1"/>
</dbReference>
<protein>
    <recommendedName>
        <fullName evidence="2 7">Aminomethyltransferase</fullName>
        <ecNumber evidence="2 7">2.1.2.10</ecNumber>
    </recommendedName>
    <alternativeName>
        <fullName evidence="5 7">Glycine cleavage system T protein</fullName>
    </alternativeName>
</protein>
<evidence type="ECO:0000256" key="2">
    <source>
        <dbReference type="ARBA" id="ARBA00012616"/>
    </source>
</evidence>
<evidence type="ECO:0000256" key="8">
    <source>
        <dbReference type="PIRSR" id="PIRSR006487-1"/>
    </source>
</evidence>
<dbReference type="GO" id="GO:0005960">
    <property type="term" value="C:glycine cleavage complex"/>
    <property type="evidence" value="ECO:0007669"/>
    <property type="project" value="InterPro"/>
</dbReference>
<dbReference type="Gene3D" id="3.30.1360.120">
    <property type="entry name" value="Probable tRNA modification gtpase trme, domain 1"/>
    <property type="match status" value="1"/>
</dbReference>
<evidence type="ECO:0000259" key="10">
    <source>
        <dbReference type="Pfam" id="PF08669"/>
    </source>
</evidence>
<proteinExistence type="inferred from homology"/>
<dbReference type="GO" id="GO:0032259">
    <property type="term" value="P:methylation"/>
    <property type="evidence" value="ECO:0007669"/>
    <property type="project" value="UniProtKB-KW"/>
</dbReference>
<evidence type="ECO:0000313" key="13">
    <source>
        <dbReference type="Proteomes" id="UP000051494"/>
    </source>
</evidence>
<dbReference type="GO" id="GO:0004047">
    <property type="term" value="F:aminomethyltransferase activity"/>
    <property type="evidence" value="ECO:0007669"/>
    <property type="project" value="UniProtKB-UniRule"/>
</dbReference>
<name>A0A0Q9YAP5_9GAMM</name>